<organism evidence="11 12">
    <name type="scientific">Pisum sativum</name>
    <name type="common">Garden pea</name>
    <name type="synonym">Lathyrus oleraceus</name>
    <dbReference type="NCBI Taxonomy" id="3888"/>
    <lineage>
        <taxon>Eukaryota</taxon>
        <taxon>Viridiplantae</taxon>
        <taxon>Streptophyta</taxon>
        <taxon>Embryophyta</taxon>
        <taxon>Tracheophyta</taxon>
        <taxon>Spermatophyta</taxon>
        <taxon>Magnoliopsida</taxon>
        <taxon>eudicotyledons</taxon>
        <taxon>Gunneridae</taxon>
        <taxon>Pentapetalae</taxon>
        <taxon>rosids</taxon>
        <taxon>fabids</taxon>
        <taxon>Fabales</taxon>
        <taxon>Fabaceae</taxon>
        <taxon>Papilionoideae</taxon>
        <taxon>50 kb inversion clade</taxon>
        <taxon>NPAAA clade</taxon>
        <taxon>Hologalegina</taxon>
        <taxon>IRL clade</taxon>
        <taxon>Fabeae</taxon>
        <taxon>Lathyrus</taxon>
    </lineage>
</organism>
<dbReference type="InterPro" id="IPR008422">
    <property type="entry name" value="KN_HD"/>
</dbReference>
<keyword evidence="5 8" id="KW-0371">Homeobox</keyword>
<evidence type="ECO:0000256" key="4">
    <source>
        <dbReference type="ARBA" id="ARBA00023125"/>
    </source>
</evidence>
<feature type="compositionally biased region" description="Polar residues" evidence="9">
    <location>
        <begin position="520"/>
        <end position="541"/>
    </location>
</feature>
<reference evidence="11 12" key="1">
    <citation type="journal article" date="2022" name="Nat. Genet.">
        <title>Improved pea reference genome and pan-genome highlight genomic features and evolutionary characteristics.</title>
        <authorList>
            <person name="Yang T."/>
            <person name="Liu R."/>
            <person name="Luo Y."/>
            <person name="Hu S."/>
            <person name="Wang D."/>
            <person name="Wang C."/>
            <person name="Pandey M.K."/>
            <person name="Ge S."/>
            <person name="Xu Q."/>
            <person name="Li N."/>
            <person name="Li G."/>
            <person name="Huang Y."/>
            <person name="Saxena R.K."/>
            <person name="Ji Y."/>
            <person name="Li M."/>
            <person name="Yan X."/>
            <person name="He Y."/>
            <person name="Liu Y."/>
            <person name="Wang X."/>
            <person name="Xiang C."/>
            <person name="Varshney R.K."/>
            <person name="Ding H."/>
            <person name="Gao S."/>
            <person name="Zong X."/>
        </authorList>
    </citation>
    <scope>NUCLEOTIDE SEQUENCE [LARGE SCALE GENOMIC DNA]</scope>
    <source>
        <strain evidence="11 12">cv. Zhongwan 6</strain>
    </source>
</reference>
<dbReference type="EMBL" id="JAMSHJ010000007">
    <property type="protein sequence ID" value="KAI5390284.1"/>
    <property type="molecule type" value="Genomic_DNA"/>
</dbReference>
<dbReference type="Gramene" id="PSAT_LOCUS30062_t1">
    <property type="protein sequence ID" value="CAL5211649.1"/>
    <property type="gene ID" value="PSAT_LOCUS30062"/>
</dbReference>
<evidence type="ECO:0000259" key="10">
    <source>
        <dbReference type="PROSITE" id="PS50071"/>
    </source>
</evidence>
<dbReference type="InterPro" id="IPR009057">
    <property type="entry name" value="Homeodomain-like_sf"/>
</dbReference>
<feature type="domain" description="Homeobox" evidence="10">
    <location>
        <begin position="398"/>
        <end position="461"/>
    </location>
</feature>
<sequence>MGTYFHGSSNSSDIQPSAEGMQTLYLMNPNYVVPYSEEPQNPTQNMLFTNHNATTNTPPSPHALNVFKFPHAPSSMSQHNIVGFTVPPSNFHGSNSTDSSTQPYQASGFHAIPSSAAETTHPPHPQYNTWGSGSFILPDQTVTVATTSNISESQTVATVTTSAATEFSPPQIGYHHRPVYQRGLSLSLSSQQTPYRSFSGEVEVSRGGDNHGGVVFGSKYLKVAQELLDEVVNVDKGIMKGESVEGNNTNNNDREKRKANIESSSSGGRENDGGKQVVELSTAQRQELQMKKSKLVNMLDEVELRYKQYHHQMQSVISSFESATGYGAAKSYTSLALKTISKQFRSLKDAITSQIKTTSKSLGEDDCLGVKLEGSRLRYVDHHLRQQRALQQLGMIQNNAWRPQRGLPERAVSVLRAWLFEHFLHPYPKDSDKVMLARQTGLTRSQVSNWFINARVRLWKPMVEEMYMEEIKEQEENNGSKDNTNTSKESRKELWSTTNATQESSATKIDHITALNSKTENFNNQNTSPTDISHPNNSISLSPLDMKSNRESNTKFEFERNHDKNGYPLMNENENHGGGYGSIFSMEDIGRYNVSEQLAPRFHGNGVSLTLGLPHNENLPLSSTQHGFLTHSMHIGGRIEMRENENEFCGINTTTPSSHSGTSYESVDIQNKKRFSTQLLRNFVN</sequence>
<keyword evidence="6" id="KW-0804">Transcription</keyword>
<dbReference type="Pfam" id="PF07526">
    <property type="entry name" value="POX"/>
    <property type="match status" value="1"/>
</dbReference>
<evidence type="ECO:0000256" key="3">
    <source>
        <dbReference type="ARBA" id="ARBA00023015"/>
    </source>
</evidence>
<dbReference type="Proteomes" id="UP001058974">
    <property type="component" value="Chromosome 7"/>
</dbReference>
<dbReference type="PROSITE" id="PS50071">
    <property type="entry name" value="HOMEOBOX_2"/>
    <property type="match status" value="1"/>
</dbReference>
<dbReference type="InterPro" id="IPR050224">
    <property type="entry name" value="TALE_homeobox"/>
</dbReference>
<keyword evidence="7 8" id="KW-0539">Nucleus</keyword>
<dbReference type="Pfam" id="PF05920">
    <property type="entry name" value="Homeobox_KN"/>
    <property type="match status" value="1"/>
</dbReference>
<dbReference type="Gramene" id="Psat07G0554800-T1">
    <property type="protein sequence ID" value="KAI5390284.1"/>
    <property type="gene ID" value="KIW84_075548"/>
</dbReference>
<protein>
    <recommendedName>
        <fullName evidence="10">Homeobox domain-containing protein</fullName>
    </recommendedName>
</protein>
<keyword evidence="4 8" id="KW-0238">DNA-binding</keyword>
<dbReference type="GO" id="GO:0006355">
    <property type="term" value="P:regulation of DNA-templated transcription"/>
    <property type="evidence" value="ECO:0007669"/>
    <property type="project" value="InterPro"/>
</dbReference>
<dbReference type="GO" id="GO:0003677">
    <property type="term" value="F:DNA binding"/>
    <property type="evidence" value="ECO:0007669"/>
    <property type="project" value="UniProtKB-UniRule"/>
</dbReference>
<comment type="similarity">
    <text evidence="2">Belongs to the TALE/BELL homeobox family.</text>
</comment>
<evidence type="ECO:0000256" key="2">
    <source>
        <dbReference type="ARBA" id="ARBA00006454"/>
    </source>
</evidence>
<comment type="caution">
    <text evidence="11">The sequence shown here is derived from an EMBL/GenBank/DDBJ whole genome shotgun (WGS) entry which is preliminary data.</text>
</comment>
<dbReference type="AlphaFoldDB" id="A0A9D4VU16"/>
<dbReference type="PANTHER" id="PTHR11850">
    <property type="entry name" value="HOMEOBOX PROTEIN TRANSCRIPTION FACTORS"/>
    <property type="match status" value="1"/>
</dbReference>
<feature type="region of interest" description="Disordered" evidence="9">
    <location>
        <begin position="241"/>
        <end position="276"/>
    </location>
</feature>
<dbReference type="InterPro" id="IPR001356">
    <property type="entry name" value="HD"/>
</dbReference>
<evidence type="ECO:0000313" key="11">
    <source>
        <dbReference type="EMBL" id="KAI5390284.1"/>
    </source>
</evidence>
<evidence type="ECO:0000256" key="9">
    <source>
        <dbReference type="SAM" id="MobiDB-lite"/>
    </source>
</evidence>
<gene>
    <name evidence="11" type="ORF">KIW84_075548</name>
</gene>
<dbReference type="SUPFAM" id="SSF46689">
    <property type="entry name" value="Homeodomain-like"/>
    <property type="match status" value="1"/>
</dbReference>
<keyword evidence="12" id="KW-1185">Reference proteome</keyword>
<feature type="region of interest" description="Disordered" evidence="9">
    <location>
        <begin position="520"/>
        <end position="545"/>
    </location>
</feature>
<dbReference type="Gene3D" id="1.10.10.60">
    <property type="entry name" value="Homeodomain-like"/>
    <property type="match status" value="1"/>
</dbReference>
<proteinExistence type="inferred from homology"/>
<dbReference type="FunFam" id="1.10.10.60:FF:000117">
    <property type="entry name" value="BEL1-like homeodomain protein 9"/>
    <property type="match status" value="1"/>
</dbReference>
<accession>A0A9D4VU16</accession>
<evidence type="ECO:0000256" key="6">
    <source>
        <dbReference type="ARBA" id="ARBA00023163"/>
    </source>
</evidence>
<feature type="region of interest" description="Disordered" evidence="9">
    <location>
        <begin position="472"/>
        <end position="506"/>
    </location>
</feature>
<dbReference type="GO" id="GO:0005634">
    <property type="term" value="C:nucleus"/>
    <property type="evidence" value="ECO:0007669"/>
    <property type="project" value="UniProtKB-SubCell"/>
</dbReference>
<comment type="subcellular location">
    <subcellularLocation>
        <location evidence="1 8">Nucleus</location>
    </subcellularLocation>
</comment>
<keyword evidence="3" id="KW-0805">Transcription regulation</keyword>
<evidence type="ECO:0000313" key="12">
    <source>
        <dbReference type="Proteomes" id="UP001058974"/>
    </source>
</evidence>
<evidence type="ECO:0000256" key="8">
    <source>
        <dbReference type="PROSITE-ProRule" id="PRU00108"/>
    </source>
</evidence>
<feature type="compositionally biased region" description="Polar residues" evidence="9">
    <location>
        <begin position="495"/>
        <end position="506"/>
    </location>
</feature>
<dbReference type="OrthoDB" id="10056939at2759"/>
<dbReference type="SMART" id="SM00574">
    <property type="entry name" value="POX"/>
    <property type="match status" value="1"/>
</dbReference>
<evidence type="ECO:0000256" key="5">
    <source>
        <dbReference type="ARBA" id="ARBA00023155"/>
    </source>
</evidence>
<dbReference type="SMART" id="SM00389">
    <property type="entry name" value="HOX"/>
    <property type="match status" value="1"/>
</dbReference>
<dbReference type="CDD" id="cd00086">
    <property type="entry name" value="homeodomain"/>
    <property type="match status" value="1"/>
</dbReference>
<name>A0A9D4VU16_PEA</name>
<feature type="DNA-binding region" description="Homeobox" evidence="8">
    <location>
        <begin position="400"/>
        <end position="462"/>
    </location>
</feature>
<dbReference type="InterPro" id="IPR006563">
    <property type="entry name" value="POX_dom"/>
</dbReference>
<evidence type="ECO:0000256" key="7">
    <source>
        <dbReference type="ARBA" id="ARBA00023242"/>
    </source>
</evidence>
<evidence type="ECO:0000256" key="1">
    <source>
        <dbReference type="ARBA" id="ARBA00004123"/>
    </source>
</evidence>